<accession>A0A0L0EX65</accession>
<dbReference type="SUPFAM" id="SSF46894">
    <property type="entry name" value="C-terminal effector domain of the bipartite response regulators"/>
    <property type="match status" value="1"/>
</dbReference>
<dbReference type="InterPro" id="IPR011990">
    <property type="entry name" value="TPR-like_helical_dom_sf"/>
</dbReference>
<dbReference type="SMART" id="SM00862">
    <property type="entry name" value="Trans_reg_C"/>
    <property type="match status" value="1"/>
</dbReference>
<feature type="transmembrane region" description="Helical" evidence="3">
    <location>
        <begin position="108"/>
        <end position="129"/>
    </location>
</feature>
<dbReference type="Proteomes" id="UP000036850">
    <property type="component" value="Unassembled WGS sequence"/>
</dbReference>
<sequence length="716" mass="80485">MVAFAQFHFDADKQILSRAQQVVPLRPKVAQLLQFLLARPQQVIARETLLDALWQHGEYRDAALTQSMAELRQALGDNAQQPRFIRTVPQQGYQWICPLTQVNRNKRCMIWATFLSIALLITGGTIGYVSQSAPKPVMAQEVRPALTILPLNNDTEVAANAWWGYALHAALTARLQSDYQLVPPAQQTEANNNRQIALTLSRQQQRYVLTIRTARQQHKIVVEQLDMAFDSVADQVIAALNLLPDGHASQTRRSETASQDYYRGLQALDEQGSRLAKSYFEAALTQHPQHQAAQLELARITWQQGELAQARAVFSGMDLSKAAPAIKVRYYLYQAEFSKALGHYAQALADVQLGLDLAQRHQLLEQLATAYQLQADLLWLDQQWDAHSKALNSAYALIGSRALAYQDAQRAFYLANPPVAGPEEKRLLDLQSSRQVLHNTITYYRQSPQRVLLARALFAYGQNYLVPVAESEPSLLEALEIASSLGEDYLRKQILTYLGFYYIQLHRGDEALTYLAQVEPEPQWLPQYESHWLLRGMAIMDGALTHSDAPGLASAIETFEQLLAWDKVSVMTAAHAQLMLGWSLIRQGDLVQAEAHVMQAQTVYQRLNLADTLSYTRYTQMYIRLLRGDAEAALAVIADPQNASHLELLYGAAAAWFVQDNTLSYQLSELLAAREHSDALIDQLSQIRAGSEHTFQLVSTILDKPYSVYCQSSWAL</sequence>
<evidence type="ECO:0000256" key="2">
    <source>
        <dbReference type="PROSITE-ProRule" id="PRU01091"/>
    </source>
</evidence>
<feature type="DNA-binding region" description="OmpR/PhoB-type" evidence="2">
    <location>
        <begin position="1"/>
        <end position="97"/>
    </location>
</feature>
<dbReference type="Gene3D" id="1.25.40.10">
    <property type="entry name" value="Tetratricopeptide repeat domain"/>
    <property type="match status" value="1"/>
</dbReference>
<dbReference type="AlphaFoldDB" id="A0A0L0EX65"/>
<dbReference type="PROSITE" id="PS51755">
    <property type="entry name" value="OMPR_PHOB"/>
    <property type="match status" value="1"/>
</dbReference>
<organism evidence="5 6">
    <name type="scientific">Pseudoalteromonas rubra</name>
    <dbReference type="NCBI Taxonomy" id="43658"/>
    <lineage>
        <taxon>Bacteria</taxon>
        <taxon>Pseudomonadati</taxon>
        <taxon>Pseudomonadota</taxon>
        <taxon>Gammaproteobacteria</taxon>
        <taxon>Alteromonadales</taxon>
        <taxon>Pseudoalteromonadaceae</taxon>
        <taxon>Pseudoalteromonas</taxon>
    </lineage>
</organism>
<keyword evidence="3" id="KW-0472">Membrane</keyword>
<dbReference type="SUPFAM" id="SSF48452">
    <property type="entry name" value="TPR-like"/>
    <property type="match status" value="2"/>
</dbReference>
<evidence type="ECO:0000313" key="5">
    <source>
        <dbReference type="EMBL" id="KNC69004.1"/>
    </source>
</evidence>
<dbReference type="GO" id="GO:0003677">
    <property type="term" value="F:DNA binding"/>
    <property type="evidence" value="ECO:0007669"/>
    <property type="project" value="UniProtKB-UniRule"/>
</dbReference>
<dbReference type="InterPro" id="IPR016032">
    <property type="entry name" value="Sig_transdc_resp-reg_C-effctor"/>
</dbReference>
<dbReference type="Pfam" id="PF14559">
    <property type="entry name" value="TPR_19"/>
    <property type="match status" value="1"/>
</dbReference>
<evidence type="ECO:0000259" key="4">
    <source>
        <dbReference type="PROSITE" id="PS51755"/>
    </source>
</evidence>
<protein>
    <recommendedName>
        <fullName evidence="4">OmpR/PhoB-type domain-containing protein</fullName>
    </recommendedName>
</protein>
<comment type="caution">
    <text evidence="5">The sequence shown here is derived from an EMBL/GenBank/DDBJ whole genome shotgun (WGS) entry which is preliminary data.</text>
</comment>
<keyword evidence="3" id="KW-0812">Transmembrane</keyword>
<gene>
    <name evidence="5" type="ORF">AC626_01370</name>
</gene>
<dbReference type="OrthoDB" id="6311790at2"/>
<evidence type="ECO:0000313" key="6">
    <source>
        <dbReference type="Proteomes" id="UP000036850"/>
    </source>
</evidence>
<proteinExistence type="predicted"/>
<keyword evidence="3" id="KW-1133">Transmembrane helix</keyword>
<dbReference type="GO" id="GO:0006355">
    <property type="term" value="P:regulation of DNA-templated transcription"/>
    <property type="evidence" value="ECO:0007669"/>
    <property type="project" value="InterPro"/>
</dbReference>
<evidence type="ECO:0000256" key="3">
    <source>
        <dbReference type="SAM" id="Phobius"/>
    </source>
</evidence>
<evidence type="ECO:0000256" key="1">
    <source>
        <dbReference type="ARBA" id="ARBA00023125"/>
    </source>
</evidence>
<dbReference type="InterPro" id="IPR001867">
    <property type="entry name" value="OmpR/PhoB-type_DNA-bd"/>
</dbReference>
<dbReference type="InterPro" id="IPR036388">
    <property type="entry name" value="WH-like_DNA-bd_sf"/>
</dbReference>
<dbReference type="GO" id="GO:0000160">
    <property type="term" value="P:phosphorelay signal transduction system"/>
    <property type="evidence" value="ECO:0007669"/>
    <property type="project" value="InterPro"/>
</dbReference>
<dbReference type="Pfam" id="PF00486">
    <property type="entry name" value="Trans_reg_C"/>
    <property type="match status" value="1"/>
</dbReference>
<name>A0A0L0EX65_9GAMM</name>
<dbReference type="Gene3D" id="1.10.10.10">
    <property type="entry name" value="Winged helix-like DNA-binding domain superfamily/Winged helix DNA-binding domain"/>
    <property type="match status" value="1"/>
</dbReference>
<dbReference type="CDD" id="cd00383">
    <property type="entry name" value="trans_reg_C"/>
    <property type="match status" value="1"/>
</dbReference>
<dbReference type="PATRIC" id="fig|43658.6.peg.2420"/>
<dbReference type="EMBL" id="LFZX01000005">
    <property type="protein sequence ID" value="KNC69004.1"/>
    <property type="molecule type" value="Genomic_DNA"/>
</dbReference>
<feature type="domain" description="OmpR/PhoB-type" evidence="4">
    <location>
        <begin position="1"/>
        <end position="97"/>
    </location>
</feature>
<keyword evidence="1 2" id="KW-0238">DNA-binding</keyword>
<reference evidence="6" key="1">
    <citation type="submission" date="2015-07" db="EMBL/GenBank/DDBJ databases">
        <title>Draft genome sequence of a Pseudoalteromonas rubra strain, OCN096, isolated from Kaneohe Bay, Oahu, Hawaii.</title>
        <authorList>
            <person name="Beurmann S."/>
            <person name="Ushijima B."/>
            <person name="Belcaid M."/>
            <person name="Callahan S.M."/>
            <person name="Aeby G.S."/>
        </authorList>
    </citation>
    <scope>NUCLEOTIDE SEQUENCE [LARGE SCALE GENOMIC DNA]</scope>
    <source>
        <strain evidence="6">OCN096</strain>
    </source>
</reference>